<dbReference type="RefSeq" id="WP_261594349.1">
    <property type="nucleotide sequence ID" value="NZ_CAMAPC010000008.1"/>
</dbReference>
<dbReference type="Proteomes" id="UP001152467">
    <property type="component" value="Unassembled WGS sequence"/>
</dbReference>
<gene>
    <name evidence="1" type="ORF">PSECIP111854_02467</name>
    <name evidence="2" type="ORF">PSECIP111951_03051</name>
</gene>
<name>A0A9W4QYZ1_9GAMM</name>
<sequence length="160" mass="18472">MSISPYQYQLLTQSFSTLQPNFHCFCISLKTQLNRYEMQLLLPQNNEQLLCVEHRVSQFIQEALYLLPQQEQLTGFVRLHACQLSSLNPNERDISVLCNAMISTLQLHLGAQFTLALRNAWRKALHIFANIIKSVLFGSNNVVSLAHFKTHKQQRTSTLR</sequence>
<evidence type="ECO:0008006" key="5">
    <source>
        <dbReference type="Google" id="ProtNLM"/>
    </source>
</evidence>
<dbReference type="EMBL" id="CAMAPC010000008">
    <property type="protein sequence ID" value="CAH9059741.1"/>
    <property type="molecule type" value="Genomic_DNA"/>
</dbReference>
<evidence type="ECO:0000313" key="2">
    <source>
        <dbReference type="EMBL" id="CAH9064115.1"/>
    </source>
</evidence>
<dbReference type="InterPro" id="IPR009050">
    <property type="entry name" value="Globin-like_sf"/>
</dbReference>
<proteinExistence type="predicted"/>
<comment type="caution">
    <text evidence="1">The sequence shown here is derived from an EMBL/GenBank/DDBJ whole genome shotgun (WGS) entry which is preliminary data.</text>
</comment>
<accession>A0A9W4QYZ1</accession>
<reference evidence="1 4" key="1">
    <citation type="submission" date="2022-07" db="EMBL/GenBank/DDBJ databases">
        <authorList>
            <person name="Criscuolo A."/>
        </authorList>
    </citation>
    <scope>NUCLEOTIDE SEQUENCE</scope>
    <source>
        <strain evidence="4">CIP 111951</strain>
        <strain evidence="1">CIP111854</strain>
        <strain evidence="2">CIP111951</strain>
    </source>
</reference>
<dbReference type="InterPro" id="IPR012292">
    <property type="entry name" value="Globin/Proto"/>
</dbReference>
<dbReference type="GO" id="GO:0019825">
    <property type="term" value="F:oxygen binding"/>
    <property type="evidence" value="ECO:0007669"/>
    <property type="project" value="InterPro"/>
</dbReference>
<dbReference type="SUPFAM" id="SSF46458">
    <property type="entry name" value="Globin-like"/>
    <property type="match status" value="1"/>
</dbReference>
<dbReference type="Proteomes" id="UP001152485">
    <property type="component" value="Unassembled WGS sequence"/>
</dbReference>
<evidence type="ECO:0000313" key="3">
    <source>
        <dbReference type="Proteomes" id="UP001152467"/>
    </source>
</evidence>
<organism evidence="1 3">
    <name type="scientific">Pseudoalteromonas holothuriae</name>
    <dbReference type="NCBI Taxonomy" id="2963714"/>
    <lineage>
        <taxon>Bacteria</taxon>
        <taxon>Pseudomonadati</taxon>
        <taxon>Pseudomonadota</taxon>
        <taxon>Gammaproteobacteria</taxon>
        <taxon>Alteromonadales</taxon>
        <taxon>Pseudoalteromonadaceae</taxon>
        <taxon>Pseudoalteromonas</taxon>
    </lineage>
</organism>
<protein>
    <recommendedName>
        <fullName evidence="5">Globin</fullName>
    </recommendedName>
</protein>
<dbReference type="Gene3D" id="1.10.490.10">
    <property type="entry name" value="Globins"/>
    <property type="match status" value="1"/>
</dbReference>
<dbReference type="AlphaFoldDB" id="A0A9W4QYZ1"/>
<dbReference type="GO" id="GO:0020037">
    <property type="term" value="F:heme binding"/>
    <property type="evidence" value="ECO:0007669"/>
    <property type="project" value="InterPro"/>
</dbReference>
<dbReference type="EMBL" id="CAMAPD010000016">
    <property type="protein sequence ID" value="CAH9064115.1"/>
    <property type="molecule type" value="Genomic_DNA"/>
</dbReference>
<keyword evidence="3" id="KW-1185">Reference proteome</keyword>
<evidence type="ECO:0000313" key="4">
    <source>
        <dbReference type="Proteomes" id="UP001152485"/>
    </source>
</evidence>
<evidence type="ECO:0000313" key="1">
    <source>
        <dbReference type="EMBL" id="CAH9059741.1"/>
    </source>
</evidence>